<dbReference type="EMBL" id="RWAH01000005">
    <property type="protein sequence ID" value="MMS76535.1"/>
    <property type="molecule type" value="Genomic_DNA"/>
</dbReference>
<comment type="caution">
    <text evidence="1">The sequence shown here is derived from an EMBL/GenBank/DDBJ whole genome shotgun (WGS) entry which is preliminary data.</text>
</comment>
<reference evidence="1" key="1">
    <citation type="submission" date="2018-10" db="EMBL/GenBank/DDBJ databases">
        <authorList>
            <consortium name="PulseNet: The National Subtyping Network for Foodborne Disease Surveillance"/>
            <person name="Tarr C.L."/>
            <person name="Trees E."/>
            <person name="Katz L.S."/>
            <person name="Carleton-Romer H.A."/>
            <person name="Stroika S."/>
            <person name="Kucerova Z."/>
            <person name="Roache K.F."/>
            <person name="Sabol A.L."/>
            <person name="Besser J."/>
            <person name="Gerner-Smidt P."/>
        </authorList>
    </citation>
    <scope>NUCLEOTIDE SEQUENCE [LARGE SCALE GENOMIC DNA]</scope>
    <source>
        <strain evidence="1">PNUSAS038541</strain>
        <strain evidence="2">PNUSAS052121</strain>
    </source>
</reference>
<sequence>MSAWHVTGEKKPREKRGLETDNRILNCLMALRLSGLQMTRFCRPDKAVTPPFGETHQAYRIWPSV</sequence>
<evidence type="ECO:0000313" key="1">
    <source>
        <dbReference type="EMBL" id="MLV99520.1"/>
    </source>
</evidence>
<dbReference type="AlphaFoldDB" id="A0A3R0XQE0"/>
<accession>A0A3R0XQE0</accession>
<name>A0A3R0XQE0_SALER</name>
<dbReference type="Proteomes" id="UP000839526">
    <property type="component" value="Unassembled WGS sequence"/>
</dbReference>
<evidence type="ECO:0000313" key="2">
    <source>
        <dbReference type="EMBL" id="MMS76535.1"/>
    </source>
</evidence>
<dbReference type="EMBL" id="RVIJ01000002">
    <property type="protein sequence ID" value="MLV99520.1"/>
    <property type="molecule type" value="Genomic_DNA"/>
</dbReference>
<organism evidence="1">
    <name type="scientific">Salmonella enterica</name>
    <name type="common">Salmonella choleraesuis</name>
    <dbReference type="NCBI Taxonomy" id="28901"/>
    <lineage>
        <taxon>Bacteria</taxon>
        <taxon>Pseudomonadati</taxon>
        <taxon>Pseudomonadota</taxon>
        <taxon>Gammaproteobacteria</taxon>
        <taxon>Enterobacterales</taxon>
        <taxon>Enterobacteriaceae</taxon>
        <taxon>Salmonella</taxon>
    </lineage>
</organism>
<protein>
    <submittedName>
        <fullName evidence="1">Uncharacterized protein</fullName>
    </submittedName>
</protein>
<dbReference type="Proteomes" id="UP000885392">
    <property type="component" value="Unassembled WGS sequence"/>
</dbReference>
<proteinExistence type="predicted"/>
<gene>
    <name evidence="2" type="ORF">D9O31_08075</name>
    <name evidence="1" type="ORF">EAK82_04315</name>
</gene>